<evidence type="ECO:0000313" key="2">
    <source>
        <dbReference type="EMBL" id="CAH1394207.1"/>
    </source>
</evidence>
<evidence type="ECO:0008006" key="4">
    <source>
        <dbReference type="Google" id="ProtNLM"/>
    </source>
</evidence>
<gene>
    <name evidence="2" type="ORF">NEZAVI_LOCUS4742</name>
</gene>
<proteinExistence type="predicted"/>
<keyword evidence="1" id="KW-0732">Signal</keyword>
<organism evidence="2 3">
    <name type="scientific">Nezara viridula</name>
    <name type="common">Southern green stink bug</name>
    <name type="synonym">Cimex viridulus</name>
    <dbReference type="NCBI Taxonomy" id="85310"/>
    <lineage>
        <taxon>Eukaryota</taxon>
        <taxon>Metazoa</taxon>
        <taxon>Ecdysozoa</taxon>
        <taxon>Arthropoda</taxon>
        <taxon>Hexapoda</taxon>
        <taxon>Insecta</taxon>
        <taxon>Pterygota</taxon>
        <taxon>Neoptera</taxon>
        <taxon>Paraneoptera</taxon>
        <taxon>Hemiptera</taxon>
        <taxon>Heteroptera</taxon>
        <taxon>Panheteroptera</taxon>
        <taxon>Pentatomomorpha</taxon>
        <taxon>Pentatomoidea</taxon>
        <taxon>Pentatomidae</taxon>
        <taxon>Pentatominae</taxon>
        <taxon>Nezara</taxon>
    </lineage>
</organism>
<keyword evidence="3" id="KW-1185">Reference proteome</keyword>
<feature type="signal peptide" evidence="1">
    <location>
        <begin position="1"/>
        <end position="26"/>
    </location>
</feature>
<protein>
    <recommendedName>
        <fullName evidence="4">Neuropeptide</fullName>
    </recommendedName>
</protein>
<accession>A0A9P0E8K0</accession>
<dbReference type="AlphaFoldDB" id="A0A9P0E8K0"/>
<evidence type="ECO:0000313" key="3">
    <source>
        <dbReference type="Proteomes" id="UP001152798"/>
    </source>
</evidence>
<evidence type="ECO:0000256" key="1">
    <source>
        <dbReference type="SAM" id="SignalP"/>
    </source>
</evidence>
<name>A0A9P0E8K0_NEZVI</name>
<feature type="chain" id="PRO_5040243853" description="Neuropeptide" evidence="1">
    <location>
        <begin position="27"/>
        <end position="83"/>
    </location>
</feature>
<dbReference type="Proteomes" id="UP001152798">
    <property type="component" value="Chromosome 2"/>
</dbReference>
<dbReference type="EMBL" id="OV725078">
    <property type="protein sequence ID" value="CAH1394207.1"/>
    <property type="molecule type" value="Genomic_DNA"/>
</dbReference>
<reference evidence="2" key="1">
    <citation type="submission" date="2022-01" db="EMBL/GenBank/DDBJ databases">
        <authorList>
            <person name="King R."/>
        </authorList>
    </citation>
    <scope>NUCLEOTIDE SEQUENCE</scope>
</reference>
<sequence length="83" mass="9322">MAGRVVRPMHAVSWMQAWLLQRIALAMHLRHELGRHTIGPIMAGQGQPKLLEFPNKRSGETGHLIGQWKRVKLNPTIPKIGTA</sequence>